<protein>
    <recommendedName>
        <fullName evidence="5">Replication enhancer</fullName>
        <shortName evidence="5">REn</shortName>
    </recommendedName>
</protein>
<evidence type="ECO:0000256" key="2">
    <source>
        <dbReference type="ARBA" id="ARBA00022581"/>
    </source>
</evidence>
<sequence>MDSRTGEIITAHQAENGVLIWTINNPLFFKTQQEIWTSSSKGKVIDIQIRFNHNLRKALGIHKCFLNFRIWTISRPPNGLFLTAFRKQVYKYLNTLGVISLNNVIRAVNHVLWNVLKTTIEVHSSTYIKFNIY</sequence>
<evidence type="ECO:0000313" key="6">
    <source>
        <dbReference type="EMBL" id="AAD01545.1"/>
    </source>
</evidence>
<evidence type="ECO:0000313" key="7">
    <source>
        <dbReference type="Proteomes" id="UP000232603"/>
    </source>
</evidence>
<dbReference type="PRINTS" id="PR00231">
    <property type="entry name" value="GEMCOATAL3"/>
</dbReference>
<proteinExistence type="inferred from homology"/>
<dbReference type="InterPro" id="IPR000657">
    <property type="entry name" value="Gemini_AL3"/>
</dbReference>
<comment type="function">
    <text evidence="3">Increases viral DNA accumulation. Enhances infectivity and symptom expression.</text>
</comment>
<evidence type="ECO:0000256" key="1">
    <source>
        <dbReference type="ARBA" id="ARBA00009424"/>
    </source>
</evidence>
<dbReference type="GO" id="GO:0016032">
    <property type="term" value="P:viral process"/>
    <property type="evidence" value="ECO:0007669"/>
    <property type="project" value="InterPro"/>
</dbReference>
<dbReference type="EMBL" id="AF014881">
    <property type="protein sequence ID" value="AAD01545.1"/>
    <property type="molecule type" value="Genomic_DNA"/>
</dbReference>
<evidence type="ECO:0000256" key="3">
    <source>
        <dbReference type="ARBA" id="ARBA00025603"/>
    </source>
</evidence>
<evidence type="ECO:0000256" key="5">
    <source>
        <dbReference type="RuleBase" id="RU363029"/>
    </source>
</evidence>
<comment type="subunit">
    <text evidence="4 5">Homooligomer. Interacts with the replication-associated protein (REP). Interacts with host proliferating cell nuclear antigen (PCNA). Interacts with host retinoblastoma-related protein 1 (RBR1), and may thereby deregulate the host cell cycle. Oligomerization and interaction with PCNA are necessary for optimal replication enhancement.</text>
</comment>
<dbReference type="Proteomes" id="UP000232603">
    <property type="component" value="Segment DNA A"/>
</dbReference>
<accession>Q9YYT9</accession>
<keyword evidence="2 5" id="KW-0945">Host-virus interaction</keyword>
<dbReference type="Pfam" id="PF01407">
    <property type="entry name" value="Gemini_AL3"/>
    <property type="match status" value="1"/>
</dbReference>
<organism evidence="6 7">
    <name type="scientific">Cotton leaf curl Gezira virus</name>
    <dbReference type="NCBI Taxonomy" id="222459"/>
    <lineage>
        <taxon>Viruses</taxon>
        <taxon>Monodnaviria</taxon>
        <taxon>Shotokuvirae</taxon>
        <taxon>Cressdnaviricota</taxon>
        <taxon>Repensiviricetes</taxon>
        <taxon>Geplafuvirales</taxon>
        <taxon>Geminiviridae</taxon>
        <taxon>Begomovirus</taxon>
        <taxon>Begomovirus gossypigeziraense</taxon>
    </lineage>
</organism>
<evidence type="ECO:0000256" key="4">
    <source>
        <dbReference type="ARBA" id="ARBA00025955"/>
    </source>
</evidence>
<name>Q9YYT9_9GEMI</name>
<comment type="similarity">
    <text evidence="1 5">Belongs to the geminiviridae replication enhancer protein family.</text>
</comment>
<reference evidence="7" key="1">
    <citation type="journal article" date="2001" name="Eur. J. Plant Pathol.">
        <title>Characterization of a new begomovirus from Egypt infecting hollyhock (Althea rosea).</title>
        <authorList>
            <person name="Bigarre L."/>
            <person name="Chazly M."/>
            <person name="Salah M."/>
            <person name="Ibrahim M."/>
            <person name="Padidam M."/>
            <person name="Nicole M."/>
            <person name="Peterschmitt M."/>
            <person name="Fauquet C."/>
            <person name="Thouvenel J.C."/>
        </authorList>
    </citation>
    <scope>NUCLEOTIDE SEQUENCE [LARGE SCALE GENOMIC DNA]</scope>
</reference>